<proteinExistence type="predicted"/>
<dbReference type="OMA" id="HQFEEHG"/>
<feature type="transmembrane region" description="Helical" evidence="1">
    <location>
        <begin position="123"/>
        <end position="145"/>
    </location>
</feature>
<dbReference type="InterPro" id="IPR025671">
    <property type="entry name" value="HXXEE"/>
</dbReference>
<dbReference type="Pfam" id="PF13787">
    <property type="entry name" value="HXXEE"/>
    <property type="match status" value="1"/>
</dbReference>
<evidence type="ECO:0000313" key="3">
    <source>
        <dbReference type="Proteomes" id="UP000006671"/>
    </source>
</evidence>
<sequence length="186" mass="20018">MFEEHGIDLLGRRFAFQAGLCAILKKVSGSDSCAATELVICVVNCGTVVILTTCAGLWRHTDKFTGVKAGAIGGILINGLSHILKAFETKYDPGLLTAVLFFIPCSVWLMIIESRKNGIVKVVLFSLLMGIILHAVLISSLILSMKGLIDTSLLPTIQIINGFLPLMITILQGEASSISERKTKTN</sequence>
<accession>D2VNB9</accession>
<keyword evidence="1" id="KW-1133">Transmembrane helix</keyword>
<feature type="transmembrane region" description="Helical" evidence="1">
    <location>
        <begin position="93"/>
        <end position="111"/>
    </location>
</feature>
<feature type="transmembrane region" description="Helical" evidence="1">
    <location>
        <begin position="69"/>
        <end position="87"/>
    </location>
</feature>
<keyword evidence="1" id="KW-0472">Membrane</keyword>
<dbReference type="GeneID" id="8851264"/>
<evidence type="ECO:0000256" key="1">
    <source>
        <dbReference type="SAM" id="Phobius"/>
    </source>
</evidence>
<keyword evidence="3" id="KW-1185">Reference proteome</keyword>
<reference evidence="2 3" key="1">
    <citation type="journal article" date="2010" name="Cell">
        <title>The genome of Naegleria gruberi illuminates early eukaryotic versatility.</title>
        <authorList>
            <person name="Fritz-Laylin L.K."/>
            <person name="Prochnik S.E."/>
            <person name="Ginger M.L."/>
            <person name="Dacks J.B."/>
            <person name="Carpenter M.L."/>
            <person name="Field M.C."/>
            <person name="Kuo A."/>
            <person name="Paredez A."/>
            <person name="Chapman J."/>
            <person name="Pham J."/>
            <person name="Shu S."/>
            <person name="Neupane R."/>
            <person name="Cipriano M."/>
            <person name="Mancuso J."/>
            <person name="Tu H."/>
            <person name="Salamov A."/>
            <person name="Lindquist E."/>
            <person name="Shapiro H."/>
            <person name="Lucas S."/>
            <person name="Grigoriev I.V."/>
            <person name="Cande W.Z."/>
            <person name="Fulton C."/>
            <person name="Rokhsar D.S."/>
            <person name="Dawson S.C."/>
        </authorList>
    </citation>
    <scope>NUCLEOTIDE SEQUENCE [LARGE SCALE GENOMIC DNA]</scope>
    <source>
        <strain evidence="2 3">NEG-M</strain>
    </source>
</reference>
<name>D2VNB9_NAEGR</name>
<dbReference type="eggNOG" id="ENOG502SVXY">
    <property type="taxonomic scope" value="Eukaryota"/>
</dbReference>
<feature type="transmembrane region" description="Helical" evidence="1">
    <location>
        <begin position="151"/>
        <end position="171"/>
    </location>
</feature>
<dbReference type="InParanoid" id="D2VNB9"/>
<dbReference type="RefSeq" id="XP_002674373.1">
    <property type="nucleotide sequence ID" value="XM_002674327.1"/>
</dbReference>
<dbReference type="EMBL" id="GG738884">
    <property type="protein sequence ID" value="EFC41629.1"/>
    <property type="molecule type" value="Genomic_DNA"/>
</dbReference>
<dbReference type="VEuPathDB" id="AmoebaDB:NAEGRDRAFT_70441"/>
<dbReference type="AlphaFoldDB" id="D2VNB9"/>
<dbReference type="Proteomes" id="UP000006671">
    <property type="component" value="Unassembled WGS sequence"/>
</dbReference>
<keyword evidence="1" id="KW-0812">Transmembrane</keyword>
<dbReference type="KEGG" id="ngr:NAEGRDRAFT_70441"/>
<organism evidence="3">
    <name type="scientific">Naegleria gruberi</name>
    <name type="common">Amoeba</name>
    <dbReference type="NCBI Taxonomy" id="5762"/>
    <lineage>
        <taxon>Eukaryota</taxon>
        <taxon>Discoba</taxon>
        <taxon>Heterolobosea</taxon>
        <taxon>Tetramitia</taxon>
        <taxon>Eutetramitia</taxon>
        <taxon>Vahlkampfiidae</taxon>
        <taxon>Naegleria</taxon>
    </lineage>
</organism>
<protein>
    <submittedName>
        <fullName evidence="2">Predicted protein</fullName>
    </submittedName>
</protein>
<evidence type="ECO:0000313" key="2">
    <source>
        <dbReference type="EMBL" id="EFC41629.1"/>
    </source>
</evidence>
<feature type="transmembrane region" description="Helical" evidence="1">
    <location>
        <begin position="34"/>
        <end position="57"/>
    </location>
</feature>
<dbReference type="OrthoDB" id="5592777at2759"/>
<gene>
    <name evidence="2" type="ORF">NAEGRDRAFT_70441</name>
</gene>